<dbReference type="SUPFAM" id="SSF52141">
    <property type="entry name" value="Uracil-DNA glycosylase-like"/>
    <property type="match status" value="1"/>
</dbReference>
<gene>
    <name evidence="1" type="ORF">SAMN05216219_0620</name>
</gene>
<dbReference type="Proteomes" id="UP000198867">
    <property type="component" value="Unassembled WGS sequence"/>
</dbReference>
<dbReference type="EMBL" id="FOVM01000001">
    <property type="protein sequence ID" value="SFN43283.1"/>
    <property type="molecule type" value="Genomic_DNA"/>
</dbReference>
<sequence length="221" mass="24298">MDTLMSMFLSSPRGFRSSQTRDERLAMLDEVDRVQPLREWAMSVEARMPGRIVPSFDPAEAGVEARTLFVLEAPGPMTNAVSGSRRPGSGFISVDNDDVTAENLWRAREAAGLHSGFLAWNIVRWYLGPASVKPKVAEVAEGAASLLELMRLLPRLETVVLSGRFAQRGWQANIERSLRRPVLNVVETWHPGPKSMNQPGKRADLIAALRGVANGQRNGAP</sequence>
<dbReference type="InterPro" id="IPR036895">
    <property type="entry name" value="Uracil-DNA_glycosylase-like_sf"/>
</dbReference>
<dbReference type="STRING" id="995034.SAMN05216219_0620"/>
<dbReference type="AlphaFoldDB" id="A0A1I4YZR6"/>
<accession>A0A1I4YZR6</accession>
<evidence type="ECO:0000313" key="1">
    <source>
        <dbReference type="EMBL" id="SFN43283.1"/>
    </source>
</evidence>
<protein>
    <submittedName>
        <fullName evidence="1">Uracil DNA glycosylase superfamily protein</fullName>
    </submittedName>
</protein>
<keyword evidence="2" id="KW-1185">Reference proteome</keyword>
<proteinExistence type="predicted"/>
<name>A0A1I4YZR6_9MICO</name>
<dbReference type="Gene3D" id="3.40.470.10">
    <property type="entry name" value="Uracil-DNA glycosylase-like domain"/>
    <property type="match status" value="1"/>
</dbReference>
<reference evidence="2" key="1">
    <citation type="submission" date="2016-10" db="EMBL/GenBank/DDBJ databases">
        <authorList>
            <person name="Varghese N."/>
            <person name="Submissions S."/>
        </authorList>
    </citation>
    <scope>NUCLEOTIDE SEQUENCE [LARGE SCALE GENOMIC DNA]</scope>
    <source>
        <strain evidence="2">CGMCC 1.11101</strain>
    </source>
</reference>
<organism evidence="1 2">
    <name type="scientific">Mycetocola miduiensis</name>
    <dbReference type="NCBI Taxonomy" id="995034"/>
    <lineage>
        <taxon>Bacteria</taxon>
        <taxon>Bacillati</taxon>
        <taxon>Actinomycetota</taxon>
        <taxon>Actinomycetes</taxon>
        <taxon>Micrococcales</taxon>
        <taxon>Microbacteriaceae</taxon>
        <taxon>Mycetocola</taxon>
    </lineage>
</organism>
<evidence type="ECO:0000313" key="2">
    <source>
        <dbReference type="Proteomes" id="UP000198867"/>
    </source>
</evidence>
<dbReference type="CDD" id="cd10035">
    <property type="entry name" value="UDG_like"/>
    <property type="match status" value="1"/>
</dbReference>